<feature type="transmembrane region" description="Helical" evidence="1">
    <location>
        <begin position="12"/>
        <end position="37"/>
    </location>
</feature>
<dbReference type="NCBIfam" id="TIGR02537">
    <property type="entry name" value="arch_flag_Nterm"/>
    <property type="match status" value="1"/>
</dbReference>
<dbReference type="RefSeq" id="WP_267645038.1">
    <property type="nucleotide sequence ID" value="NZ_JANHGR010000001.1"/>
</dbReference>
<dbReference type="InterPro" id="IPR013373">
    <property type="entry name" value="Flagellin/pilin_N_arc"/>
</dbReference>
<dbReference type="Pfam" id="PF07790">
    <property type="entry name" value="Pilin_N"/>
    <property type="match status" value="1"/>
</dbReference>
<name>A0ABD6BXB8_9EURY</name>
<evidence type="ECO:0000259" key="2">
    <source>
        <dbReference type="Pfam" id="PF07790"/>
    </source>
</evidence>
<dbReference type="PANTHER" id="PTHR38138:SF1">
    <property type="entry name" value="ARCHAEAL TYPE IV PILIN N-TERMINAL DOMAIN-CONTAINING PROTEIN"/>
    <property type="match status" value="1"/>
</dbReference>
<keyword evidence="1" id="KW-1133">Transmembrane helix</keyword>
<dbReference type="Proteomes" id="UP001597139">
    <property type="component" value="Unassembled WGS sequence"/>
</dbReference>
<gene>
    <name evidence="3" type="ORF">ACFSAU_14985</name>
</gene>
<protein>
    <submittedName>
        <fullName evidence="3">Type IV pilin</fullName>
    </submittedName>
</protein>
<evidence type="ECO:0000313" key="3">
    <source>
        <dbReference type="EMBL" id="MFD1568798.1"/>
    </source>
</evidence>
<feature type="domain" description="Archaeal Type IV pilin N-terminal" evidence="2">
    <location>
        <begin position="10"/>
        <end position="83"/>
    </location>
</feature>
<evidence type="ECO:0000256" key="1">
    <source>
        <dbReference type="SAM" id="Phobius"/>
    </source>
</evidence>
<keyword evidence="4" id="KW-1185">Reference proteome</keyword>
<dbReference type="AlphaFoldDB" id="A0ABD6BXB8"/>
<proteinExistence type="predicted"/>
<dbReference type="InterPro" id="IPR012859">
    <property type="entry name" value="Pilin_N_archaeal"/>
</dbReference>
<comment type="caution">
    <text evidence="3">The sequence shown here is derived from an EMBL/GenBank/DDBJ whole genome shotgun (WGS) entry which is preliminary data.</text>
</comment>
<dbReference type="EMBL" id="JBHUCZ010000021">
    <property type="protein sequence ID" value="MFD1568798.1"/>
    <property type="molecule type" value="Genomic_DNA"/>
</dbReference>
<keyword evidence="1" id="KW-0472">Membrane</keyword>
<organism evidence="3 4">
    <name type="scientific">Halolamina litorea</name>
    <dbReference type="NCBI Taxonomy" id="1515593"/>
    <lineage>
        <taxon>Archaea</taxon>
        <taxon>Methanobacteriati</taxon>
        <taxon>Methanobacteriota</taxon>
        <taxon>Stenosarchaea group</taxon>
        <taxon>Halobacteria</taxon>
        <taxon>Halobacteriales</taxon>
        <taxon>Haloferacaceae</taxon>
    </lineage>
</organism>
<reference evidence="3 4" key="1">
    <citation type="journal article" date="2019" name="Int. J. Syst. Evol. Microbiol.">
        <title>The Global Catalogue of Microorganisms (GCM) 10K type strain sequencing project: providing services to taxonomists for standard genome sequencing and annotation.</title>
        <authorList>
            <consortium name="The Broad Institute Genomics Platform"/>
            <consortium name="The Broad Institute Genome Sequencing Center for Infectious Disease"/>
            <person name="Wu L."/>
            <person name="Ma J."/>
        </authorList>
    </citation>
    <scope>NUCLEOTIDE SEQUENCE [LARGE SCALE GENOMIC DNA]</scope>
    <source>
        <strain evidence="3 4">CGMCC 1.12859</strain>
    </source>
</reference>
<dbReference type="PANTHER" id="PTHR38138">
    <property type="entry name" value="VNG6441H"/>
    <property type="match status" value="1"/>
</dbReference>
<sequence length="160" mass="16203">MLPAPTDTDRAVSPALGVVLLVGVTVAAAAVLGTAVLGQATALTEPPPTASFEIEAQGDRVSISHAGGDAVDVRALRIEVAVDGEPLTHQPPVPFFASPGFHGGPTGPFNPETDPGWVVGETASFRVAGTNDPTLAPGARLTVDLFDGNQLFASLSARVT</sequence>
<evidence type="ECO:0000313" key="4">
    <source>
        <dbReference type="Proteomes" id="UP001597139"/>
    </source>
</evidence>
<keyword evidence="1" id="KW-0812">Transmembrane</keyword>
<accession>A0ABD6BXB8</accession>